<comment type="caution">
    <text evidence="8">The sequence shown here is derived from an EMBL/GenBank/DDBJ whole genome shotgun (WGS) entry which is preliminary data.</text>
</comment>
<dbReference type="PANTHER" id="PTHR43429:SF1">
    <property type="entry name" value="NAD(P)H SULFUR OXIDOREDUCTASE (COA-DEPENDENT)"/>
    <property type="match status" value="1"/>
</dbReference>
<dbReference type="InterPro" id="IPR036188">
    <property type="entry name" value="FAD/NAD-bd_sf"/>
</dbReference>
<keyword evidence="4" id="KW-0274">FAD</keyword>
<evidence type="ECO:0000256" key="6">
    <source>
        <dbReference type="ARBA" id="ARBA00023284"/>
    </source>
</evidence>
<evidence type="ECO:0000313" key="9">
    <source>
        <dbReference type="Proteomes" id="UP000660861"/>
    </source>
</evidence>
<protein>
    <submittedName>
        <fullName evidence="8">FAD-dependent oxidoreductase</fullName>
    </submittedName>
</protein>
<reference evidence="8" key="1">
    <citation type="submission" date="2020-08" db="EMBL/GenBank/DDBJ databases">
        <title>Genome public.</title>
        <authorList>
            <person name="Liu C."/>
            <person name="Sun Q."/>
        </authorList>
    </citation>
    <scope>NUCLEOTIDE SEQUENCE</scope>
    <source>
        <strain evidence="8">NSJ-54</strain>
    </source>
</reference>
<dbReference type="RefSeq" id="WP_262397666.1">
    <property type="nucleotide sequence ID" value="NZ_JACRTC010000004.1"/>
</dbReference>
<feature type="domain" description="Rhodanese" evidence="7">
    <location>
        <begin position="458"/>
        <end position="545"/>
    </location>
</feature>
<dbReference type="Proteomes" id="UP000660861">
    <property type="component" value="Unassembled WGS sequence"/>
</dbReference>
<dbReference type="InterPro" id="IPR050260">
    <property type="entry name" value="FAD-bd_OxRdtase"/>
</dbReference>
<evidence type="ECO:0000256" key="1">
    <source>
        <dbReference type="ARBA" id="ARBA00001974"/>
    </source>
</evidence>
<sequence>MKTVIVGGVAGGAGAAARLRRNDEKAQIIMMEKGEYISFANCGLPYYIGDVITDRWELLLQTPESFHARFNVDVRVRNEVLSVDTKEKTVTVLDHAQNKTYTESYDKLILSPGASPIVPAMEMEGKERIFTLRSIPDTDRIKAYVSEHAPKTAVVIGGGYIGLEMADNLCHLGLKVSVVEAAPHVIASLDEDMSHEVHNHLRAKGLDLHLGATAQRITADAVVLSDGNQVPADLVILSIGVRPETGFLRDSGVELGPRGEIIVDQYLKTNVPDVYAVGDAIGVKTFGAGAAAVIPLAGPANKQARMVADNLCGIPRAYHGTQGTAIAKVFDLTVAVTGENETTLARAGISYKKTFTISASHAGYYPGGSTMIVKLLYTPEGKVLGGQIVGRDGVDKRMDVLAGAIRAGMSVFDLQELELSYAPPFSSAKDPINMAGYVAGNVVEGRMTPFFVEDLGNLPENAYLLDVRTPGEYARGTIGNASNIPVDELRGRLDELPRDKEIHIFCAVGLRGYVAQCILRQNGFATKNLSGGYRLYSAVKNDLDARGIELQNCKPCGAPLDE</sequence>
<dbReference type="SUPFAM" id="SSF52821">
    <property type="entry name" value="Rhodanese/Cell cycle control phosphatase"/>
    <property type="match status" value="1"/>
</dbReference>
<evidence type="ECO:0000256" key="3">
    <source>
        <dbReference type="ARBA" id="ARBA00022630"/>
    </source>
</evidence>
<comment type="cofactor">
    <cofactor evidence="1">
        <name>FAD</name>
        <dbReference type="ChEBI" id="CHEBI:57692"/>
    </cofactor>
</comment>
<dbReference type="SUPFAM" id="SSF51905">
    <property type="entry name" value="FAD/NAD(P)-binding domain"/>
    <property type="match status" value="1"/>
</dbReference>
<evidence type="ECO:0000256" key="5">
    <source>
        <dbReference type="ARBA" id="ARBA00023002"/>
    </source>
</evidence>
<dbReference type="GO" id="GO:0016491">
    <property type="term" value="F:oxidoreductase activity"/>
    <property type="evidence" value="ECO:0007669"/>
    <property type="project" value="UniProtKB-KW"/>
</dbReference>
<dbReference type="Pfam" id="PF07992">
    <property type="entry name" value="Pyr_redox_2"/>
    <property type="match status" value="1"/>
</dbReference>
<dbReference type="Pfam" id="PF00581">
    <property type="entry name" value="Rhodanese"/>
    <property type="match status" value="1"/>
</dbReference>
<dbReference type="PRINTS" id="PR00411">
    <property type="entry name" value="PNDRDTASEI"/>
</dbReference>
<organism evidence="8 9">
    <name type="scientific">Zongyangia hominis</name>
    <dbReference type="NCBI Taxonomy" id="2763677"/>
    <lineage>
        <taxon>Bacteria</taxon>
        <taxon>Bacillati</taxon>
        <taxon>Bacillota</taxon>
        <taxon>Clostridia</taxon>
        <taxon>Eubacteriales</taxon>
        <taxon>Oscillospiraceae</taxon>
        <taxon>Zongyangia</taxon>
    </lineage>
</organism>
<gene>
    <name evidence="8" type="ORF">H8709_06945</name>
</gene>
<dbReference type="SMART" id="SM00450">
    <property type="entry name" value="RHOD"/>
    <property type="match status" value="1"/>
</dbReference>
<dbReference type="PRINTS" id="PR00368">
    <property type="entry name" value="FADPNR"/>
</dbReference>
<evidence type="ECO:0000313" key="8">
    <source>
        <dbReference type="EMBL" id="MBC8570568.1"/>
    </source>
</evidence>
<dbReference type="PROSITE" id="PS50206">
    <property type="entry name" value="RHODANESE_3"/>
    <property type="match status" value="1"/>
</dbReference>
<dbReference type="EMBL" id="JACRTC010000004">
    <property type="protein sequence ID" value="MBC8570568.1"/>
    <property type="molecule type" value="Genomic_DNA"/>
</dbReference>
<dbReference type="AlphaFoldDB" id="A0A926EB61"/>
<dbReference type="InterPro" id="IPR016156">
    <property type="entry name" value="FAD/NAD-linked_Rdtase_dimer_sf"/>
</dbReference>
<dbReference type="Gene3D" id="3.40.250.10">
    <property type="entry name" value="Rhodanese-like domain"/>
    <property type="match status" value="1"/>
</dbReference>
<evidence type="ECO:0000256" key="4">
    <source>
        <dbReference type="ARBA" id="ARBA00022827"/>
    </source>
</evidence>
<dbReference type="PANTHER" id="PTHR43429">
    <property type="entry name" value="PYRIDINE NUCLEOTIDE-DISULFIDE OXIDOREDUCTASE DOMAIN-CONTAINING"/>
    <property type="match status" value="1"/>
</dbReference>
<keyword evidence="5" id="KW-0560">Oxidoreductase</keyword>
<keyword evidence="3" id="KW-0285">Flavoprotein</keyword>
<evidence type="ECO:0000259" key="7">
    <source>
        <dbReference type="PROSITE" id="PS50206"/>
    </source>
</evidence>
<keyword evidence="6" id="KW-0676">Redox-active center</keyword>
<dbReference type="InterPro" id="IPR001763">
    <property type="entry name" value="Rhodanese-like_dom"/>
</dbReference>
<comment type="similarity">
    <text evidence="2">Belongs to the class-III pyridine nucleotide-disulfide oxidoreductase family.</text>
</comment>
<dbReference type="InterPro" id="IPR036873">
    <property type="entry name" value="Rhodanese-like_dom_sf"/>
</dbReference>
<dbReference type="Pfam" id="PF02852">
    <property type="entry name" value="Pyr_redox_dim"/>
    <property type="match status" value="1"/>
</dbReference>
<evidence type="ECO:0000256" key="2">
    <source>
        <dbReference type="ARBA" id="ARBA00009130"/>
    </source>
</evidence>
<dbReference type="SUPFAM" id="SSF55424">
    <property type="entry name" value="FAD/NAD-linked reductases, dimerisation (C-terminal) domain"/>
    <property type="match status" value="1"/>
</dbReference>
<dbReference type="InterPro" id="IPR004099">
    <property type="entry name" value="Pyr_nucl-diS_OxRdtase_dimer"/>
</dbReference>
<name>A0A926EB61_9FIRM</name>
<keyword evidence="9" id="KW-1185">Reference proteome</keyword>
<dbReference type="Gene3D" id="3.50.50.60">
    <property type="entry name" value="FAD/NAD(P)-binding domain"/>
    <property type="match status" value="2"/>
</dbReference>
<accession>A0A926EB61</accession>
<proteinExistence type="inferred from homology"/>
<dbReference type="InterPro" id="IPR023753">
    <property type="entry name" value="FAD/NAD-binding_dom"/>
</dbReference>